<dbReference type="GO" id="GO:0051087">
    <property type="term" value="F:protein-folding chaperone binding"/>
    <property type="evidence" value="ECO:0007669"/>
    <property type="project" value="InterPro"/>
</dbReference>
<comment type="function">
    <text evidence="4">Essential component of the PAM complex, a complex required for the translocation of transit peptide-containing proteins from the inner membrane into the mitochondrial matrix in an ATP-dependent manner.</text>
</comment>
<comment type="subcellular location">
    <subcellularLocation>
        <location evidence="1 4">Mitochondrion matrix</location>
    </subcellularLocation>
</comment>
<comment type="similarity">
    <text evidence="2 5">Belongs to the GrpE family.</text>
</comment>
<dbReference type="GO" id="GO:0030150">
    <property type="term" value="P:protein import into mitochondrial matrix"/>
    <property type="evidence" value="ECO:0007669"/>
    <property type="project" value="TreeGrafter"/>
</dbReference>
<evidence type="ECO:0000313" key="6">
    <source>
        <dbReference type="Proteomes" id="UP000887566"/>
    </source>
</evidence>
<dbReference type="InterPro" id="IPR009012">
    <property type="entry name" value="GrpE_head"/>
</dbReference>
<dbReference type="InterPro" id="IPR000740">
    <property type="entry name" value="GrpE"/>
</dbReference>
<name>A0A914WTQ5_9BILA</name>
<dbReference type="PRINTS" id="PR00773">
    <property type="entry name" value="GRPEPROTEIN"/>
</dbReference>
<dbReference type="GO" id="GO:0006457">
    <property type="term" value="P:protein folding"/>
    <property type="evidence" value="ECO:0007669"/>
    <property type="project" value="InterPro"/>
</dbReference>
<sequence>MHRMCQRLVALELRQFTGLQHRALARRKDLISHQQSAAMFASYSSPRLADAPEAGNAQNSNEKLSFSIRSSNGSRLSGEEFLSNIAKTIAKSGNVTADESGEFAIPRAAFEVLLTEYNSLLEESSAFKDKYTRALADTENVRRRGQRLTDEAKVFAIQSFCKDLLEIPDILEVAINSVPKEELKTNQALKDLYDGVSMTRSMLLKTFTKHGLQPVSPEGEKFDPNLHEALFEIPQAGAKYESGHVGHVAKIGYSLHGRPIRPAQVGVVKSS</sequence>
<dbReference type="GO" id="GO:0051082">
    <property type="term" value="F:unfolded protein binding"/>
    <property type="evidence" value="ECO:0007669"/>
    <property type="project" value="TreeGrafter"/>
</dbReference>
<evidence type="ECO:0000256" key="4">
    <source>
        <dbReference type="RuleBase" id="RU000640"/>
    </source>
</evidence>
<dbReference type="GO" id="GO:0000774">
    <property type="term" value="F:adenyl-nucleotide exchange factor activity"/>
    <property type="evidence" value="ECO:0007669"/>
    <property type="project" value="InterPro"/>
</dbReference>
<dbReference type="PANTHER" id="PTHR21237">
    <property type="entry name" value="GRPE PROTEIN"/>
    <property type="match status" value="1"/>
</dbReference>
<dbReference type="CDD" id="cd00446">
    <property type="entry name" value="GrpE"/>
    <property type="match status" value="1"/>
</dbReference>
<reference evidence="7" key="1">
    <citation type="submission" date="2022-11" db="UniProtKB">
        <authorList>
            <consortium name="WormBaseParasite"/>
        </authorList>
    </citation>
    <scope>IDENTIFICATION</scope>
</reference>
<keyword evidence="4" id="KW-0496">Mitochondrion</keyword>
<dbReference type="WBParaSite" id="PSAMB.scaffold535size47802.g6953.t1">
    <property type="protein sequence ID" value="PSAMB.scaffold535size47802.g6953.t1"/>
    <property type="gene ID" value="PSAMB.scaffold535size47802.g6953"/>
</dbReference>
<dbReference type="Pfam" id="PF01025">
    <property type="entry name" value="GrpE"/>
    <property type="match status" value="1"/>
</dbReference>
<dbReference type="GO" id="GO:0001405">
    <property type="term" value="C:PAM complex, Tim23 associated import motor"/>
    <property type="evidence" value="ECO:0007669"/>
    <property type="project" value="TreeGrafter"/>
</dbReference>
<organism evidence="6 7">
    <name type="scientific">Plectus sambesii</name>
    <dbReference type="NCBI Taxonomy" id="2011161"/>
    <lineage>
        <taxon>Eukaryota</taxon>
        <taxon>Metazoa</taxon>
        <taxon>Ecdysozoa</taxon>
        <taxon>Nematoda</taxon>
        <taxon>Chromadorea</taxon>
        <taxon>Plectida</taxon>
        <taxon>Plectina</taxon>
        <taxon>Plectoidea</taxon>
        <taxon>Plectidae</taxon>
        <taxon>Plectus</taxon>
    </lineage>
</organism>
<evidence type="ECO:0000256" key="3">
    <source>
        <dbReference type="ARBA" id="ARBA00023186"/>
    </source>
</evidence>
<dbReference type="FunFam" id="2.30.22.10:FF:000002">
    <property type="entry name" value="GrpE protein homolog"/>
    <property type="match status" value="1"/>
</dbReference>
<dbReference type="GO" id="GO:0042803">
    <property type="term" value="F:protein homodimerization activity"/>
    <property type="evidence" value="ECO:0007669"/>
    <property type="project" value="InterPro"/>
</dbReference>
<dbReference type="SUPFAM" id="SSF58014">
    <property type="entry name" value="Coiled-coil domain of nucleotide exchange factor GrpE"/>
    <property type="match status" value="1"/>
</dbReference>
<accession>A0A914WTQ5</accession>
<dbReference type="Gene3D" id="2.30.22.10">
    <property type="entry name" value="Head domain of nucleotide exchange factor GrpE"/>
    <property type="match status" value="1"/>
</dbReference>
<dbReference type="SUPFAM" id="SSF51064">
    <property type="entry name" value="Head domain of nucleotide exchange factor GrpE"/>
    <property type="match status" value="1"/>
</dbReference>
<dbReference type="InterPro" id="IPR013805">
    <property type="entry name" value="GrpE_CC"/>
</dbReference>
<evidence type="ECO:0000313" key="7">
    <source>
        <dbReference type="WBParaSite" id="PSAMB.scaffold535size47802.g6953.t1"/>
    </source>
</evidence>
<dbReference type="HAMAP" id="MF_01151">
    <property type="entry name" value="GrpE"/>
    <property type="match status" value="1"/>
</dbReference>
<dbReference type="PANTHER" id="PTHR21237:SF23">
    <property type="entry name" value="GRPE PROTEIN HOMOLOG, MITOCHONDRIAL"/>
    <property type="match status" value="1"/>
</dbReference>
<dbReference type="PROSITE" id="PS01071">
    <property type="entry name" value="GRPE"/>
    <property type="match status" value="1"/>
</dbReference>
<evidence type="ECO:0000256" key="2">
    <source>
        <dbReference type="ARBA" id="ARBA00009054"/>
    </source>
</evidence>
<dbReference type="AlphaFoldDB" id="A0A914WTQ5"/>
<evidence type="ECO:0000256" key="5">
    <source>
        <dbReference type="RuleBase" id="RU004478"/>
    </source>
</evidence>
<proteinExistence type="inferred from homology"/>
<keyword evidence="6" id="KW-1185">Reference proteome</keyword>
<evidence type="ECO:0000256" key="1">
    <source>
        <dbReference type="ARBA" id="ARBA00004305"/>
    </source>
</evidence>
<protein>
    <recommendedName>
        <fullName evidence="4">GrpE protein homolog</fullName>
    </recommendedName>
</protein>
<dbReference type="Gene3D" id="3.90.20.20">
    <property type="match status" value="1"/>
</dbReference>
<keyword evidence="3 4" id="KW-0143">Chaperone</keyword>
<dbReference type="Proteomes" id="UP000887566">
    <property type="component" value="Unplaced"/>
</dbReference>